<dbReference type="VEuPathDB" id="FungiDB:BO97DRAFT_287121"/>
<organism evidence="1 2">
    <name type="scientific">Aspergillus homomorphus (strain CBS 101889)</name>
    <dbReference type="NCBI Taxonomy" id="1450537"/>
    <lineage>
        <taxon>Eukaryota</taxon>
        <taxon>Fungi</taxon>
        <taxon>Dikarya</taxon>
        <taxon>Ascomycota</taxon>
        <taxon>Pezizomycotina</taxon>
        <taxon>Eurotiomycetes</taxon>
        <taxon>Eurotiomycetidae</taxon>
        <taxon>Eurotiales</taxon>
        <taxon>Aspergillaceae</taxon>
        <taxon>Aspergillus</taxon>
        <taxon>Aspergillus subgen. Circumdati</taxon>
    </lineage>
</organism>
<evidence type="ECO:0000313" key="2">
    <source>
        <dbReference type="Proteomes" id="UP000248961"/>
    </source>
</evidence>
<dbReference type="AlphaFoldDB" id="A0A395HGT7"/>
<dbReference type="EMBL" id="KZ824359">
    <property type="protein sequence ID" value="RAL06709.1"/>
    <property type="molecule type" value="Genomic_DNA"/>
</dbReference>
<accession>A0A395HGT7</accession>
<proteinExistence type="predicted"/>
<name>A0A395HGT7_ASPHC</name>
<dbReference type="Proteomes" id="UP000248961">
    <property type="component" value="Unassembled WGS sequence"/>
</dbReference>
<dbReference type="RefSeq" id="XP_025545863.1">
    <property type="nucleotide sequence ID" value="XM_025691119.1"/>
</dbReference>
<evidence type="ECO:0000313" key="1">
    <source>
        <dbReference type="EMBL" id="RAL06709.1"/>
    </source>
</evidence>
<sequence>MRDGISLSHEHASIHIYIYSTVLWSTLSCYSDSSCTRIGTDQTEDPAVAITLE</sequence>
<gene>
    <name evidence="1" type="ORF">BO97DRAFT_287121</name>
</gene>
<dbReference type="GeneID" id="37195408"/>
<dbReference type="PROSITE" id="PS51257">
    <property type="entry name" value="PROKAR_LIPOPROTEIN"/>
    <property type="match status" value="1"/>
</dbReference>
<reference evidence="1 2" key="1">
    <citation type="submission" date="2018-02" db="EMBL/GenBank/DDBJ databases">
        <title>The genomes of Aspergillus section Nigri reveals drivers in fungal speciation.</title>
        <authorList>
            <consortium name="DOE Joint Genome Institute"/>
            <person name="Vesth T.C."/>
            <person name="Nybo J."/>
            <person name="Theobald S."/>
            <person name="Brandl J."/>
            <person name="Frisvad J.C."/>
            <person name="Nielsen K.F."/>
            <person name="Lyhne E.K."/>
            <person name="Kogle M.E."/>
            <person name="Kuo A."/>
            <person name="Riley R."/>
            <person name="Clum A."/>
            <person name="Nolan M."/>
            <person name="Lipzen A."/>
            <person name="Salamov A."/>
            <person name="Henrissat B."/>
            <person name="Wiebenga A."/>
            <person name="De vries R.P."/>
            <person name="Grigoriev I.V."/>
            <person name="Mortensen U.H."/>
            <person name="Andersen M.R."/>
            <person name="Baker S.E."/>
        </authorList>
    </citation>
    <scope>NUCLEOTIDE SEQUENCE [LARGE SCALE GENOMIC DNA]</scope>
    <source>
        <strain evidence="1 2">CBS 101889</strain>
    </source>
</reference>
<protein>
    <submittedName>
        <fullName evidence="1">Uncharacterized protein</fullName>
    </submittedName>
</protein>
<keyword evidence="2" id="KW-1185">Reference proteome</keyword>